<accession>A0A8R2DNC1</accession>
<organism evidence="2 3">
    <name type="scientific">Bombyx mori</name>
    <name type="common">Silk moth</name>
    <dbReference type="NCBI Taxonomy" id="7091"/>
    <lineage>
        <taxon>Eukaryota</taxon>
        <taxon>Metazoa</taxon>
        <taxon>Ecdysozoa</taxon>
        <taxon>Arthropoda</taxon>
        <taxon>Hexapoda</taxon>
        <taxon>Insecta</taxon>
        <taxon>Pterygota</taxon>
        <taxon>Neoptera</taxon>
        <taxon>Endopterygota</taxon>
        <taxon>Lepidoptera</taxon>
        <taxon>Glossata</taxon>
        <taxon>Ditrysia</taxon>
        <taxon>Bombycoidea</taxon>
        <taxon>Bombycidae</taxon>
        <taxon>Bombycinae</taxon>
        <taxon>Bombyx</taxon>
    </lineage>
</organism>
<dbReference type="KEGG" id="bmor:101741456"/>
<dbReference type="Proteomes" id="UP000005204">
    <property type="component" value="Unassembled WGS sequence"/>
</dbReference>
<feature type="compositionally biased region" description="Acidic residues" evidence="1">
    <location>
        <begin position="139"/>
        <end position="148"/>
    </location>
</feature>
<dbReference type="EnsemblMetazoa" id="XM_021351995.2">
    <property type="protein sequence ID" value="XP_021207670.1"/>
    <property type="gene ID" value="LOC101741456"/>
</dbReference>
<dbReference type="RefSeq" id="XP_021207670.1">
    <property type="nucleotide sequence ID" value="XM_021351995.3"/>
</dbReference>
<feature type="region of interest" description="Disordered" evidence="1">
    <location>
        <begin position="138"/>
        <end position="161"/>
    </location>
</feature>
<evidence type="ECO:0000256" key="1">
    <source>
        <dbReference type="SAM" id="MobiDB-lite"/>
    </source>
</evidence>
<evidence type="ECO:0000313" key="3">
    <source>
        <dbReference type="Proteomes" id="UP000005204"/>
    </source>
</evidence>
<keyword evidence="3" id="KW-1185">Reference proteome</keyword>
<dbReference type="AlphaFoldDB" id="A0A8R2DNC1"/>
<reference evidence="2" key="2">
    <citation type="submission" date="2022-06" db="UniProtKB">
        <authorList>
            <consortium name="EnsemblMetazoa"/>
        </authorList>
    </citation>
    <scope>IDENTIFICATION</scope>
    <source>
        <strain evidence="2">p50T (Dazao)</strain>
    </source>
</reference>
<reference evidence="3" key="1">
    <citation type="journal article" date="2008" name="Insect Biochem. Mol. Biol.">
        <title>The genome of a lepidopteran model insect, the silkworm Bombyx mori.</title>
        <authorList>
            <consortium name="International Silkworm Genome Consortium"/>
        </authorList>
    </citation>
    <scope>NUCLEOTIDE SEQUENCE [LARGE SCALE GENOMIC DNA]</scope>
    <source>
        <strain evidence="3">p50T</strain>
    </source>
</reference>
<feature type="compositionally biased region" description="Basic and acidic residues" evidence="1">
    <location>
        <begin position="20"/>
        <end position="30"/>
    </location>
</feature>
<evidence type="ECO:0000313" key="2">
    <source>
        <dbReference type="EnsemblMetazoa" id="XP_021207670.1"/>
    </source>
</evidence>
<proteinExistence type="predicted"/>
<sequence length="323" mass="36083">MSEKENTGGSGGSPVVVVESARHKTYRPELPESPTELHHKRSRAPGVPPVNEDLKEATENLDEIRDRKENERAVSTEKHKHGITKKLSSITKKRSSSPEVITLTQVGLETKQDTVTPIPVQVASTTDLVAEKIEAVKENDDDSITEEMPEPRTSDDPKGSTKWVEIDLKTDETCVDNVVASEMDPQVIDSSKKKEISWNDSECQRKENLQERQTRSQMWILERKASIGPCYAGSRLGAPSGITICIPKKSLKHNSDEIRSMQSVINISISKKCLVNDTLRAENTREATLTDSEIEQKPCNKFLGLLRGKIRNVRTKIKSAFIE</sequence>
<name>A0A8R2DNC1_BOMMO</name>
<dbReference type="GeneID" id="101741456"/>
<feature type="region of interest" description="Disordered" evidence="1">
    <location>
        <begin position="1"/>
        <end position="98"/>
    </location>
</feature>
<feature type="compositionally biased region" description="Basic and acidic residues" evidence="1">
    <location>
        <begin position="52"/>
        <end position="77"/>
    </location>
</feature>
<protein>
    <submittedName>
        <fullName evidence="2">Uncharacterized protein</fullName>
    </submittedName>
</protein>
<feature type="compositionally biased region" description="Basic and acidic residues" evidence="1">
    <location>
        <begin position="149"/>
        <end position="161"/>
    </location>
</feature>